<evidence type="ECO:0000313" key="3">
    <source>
        <dbReference type="WBParaSite" id="ASIM_0000129401-mRNA-1"/>
    </source>
</evidence>
<reference evidence="3" key="1">
    <citation type="submission" date="2017-02" db="UniProtKB">
        <authorList>
            <consortium name="WormBaseParasite"/>
        </authorList>
    </citation>
    <scope>IDENTIFICATION</scope>
</reference>
<evidence type="ECO:0000313" key="2">
    <source>
        <dbReference type="Proteomes" id="UP000267096"/>
    </source>
</evidence>
<name>A0A0M3J198_ANISI</name>
<accession>A0A0M3J198</accession>
<proteinExistence type="predicted"/>
<keyword evidence="2" id="KW-1185">Reference proteome</keyword>
<dbReference type="Proteomes" id="UP000267096">
    <property type="component" value="Unassembled WGS sequence"/>
</dbReference>
<organism evidence="3">
    <name type="scientific">Anisakis simplex</name>
    <name type="common">Herring worm</name>
    <dbReference type="NCBI Taxonomy" id="6269"/>
    <lineage>
        <taxon>Eukaryota</taxon>
        <taxon>Metazoa</taxon>
        <taxon>Ecdysozoa</taxon>
        <taxon>Nematoda</taxon>
        <taxon>Chromadorea</taxon>
        <taxon>Rhabditida</taxon>
        <taxon>Spirurina</taxon>
        <taxon>Ascaridomorpha</taxon>
        <taxon>Ascaridoidea</taxon>
        <taxon>Anisakidae</taxon>
        <taxon>Anisakis</taxon>
        <taxon>Anisakis simplex complex</taxon>
    </lineage>
</organism>
<dbReference type="WBParaSite" id="ASIM_0000129401-mRNA-1">
    <property type="protein sequence ID" value="ASIM_0000129401-mRNA-1"/>
    <property type="gene ID" value="ASIM_0000129401"/>
</dbReference>
<gene>
    <name evidence="1" type="ORF">ASIM_LOCUS1181</name>
</gene>
<sequence>MDHSCVCSNEMVIDDEETSENNANNAEERREVDGSVDAAQQQATCVEHAGLVHDRERSQLQSAESTNIALEHCYQQASSKPVPETDYSSWMWEFKQKLMKRLSVVPLDRIAEVHQMIRYEIDSLYAEQIAKDVEERFKEGTREVVEDRVLNLLN</sequence>
<reference evidence="1 2" key="2">
    <citation type="submission" date="2018-11" db="EMBL/GenBank/DDBJ databases">
        <authorList>
            <consortium name="Pathogen Informatics"/>
        </authorList>
    </citation>
    <scope>NUCLEOTIDE SEQUENCE [LARGE SCALE GENOMIC DNA]</scope>
</reference>
<dbReference type="AlphaFoldDB" id="A0A0M3J198"/>
<evidence type="ECO:0000313" key="1">
    <source>
        <dbReference type="EMBL" id="VDK18495.1"/>
    </source>
</evidence>
<protein>
    <submittedName>
        <fullName evidence="3">Zinc finger, CCHC-type</fullName>
    </submittedName>
</protein>
<dbReference type="EMBL" id="UYRR01001129">
    <property type="protein sequence ID" value="VDK18495.1"/>
    <property type="molecule type" value="Genomic_DNA"/>
</dbReference>